<feature type="domain" description="Glycosyl hydrolase family 95 N-terminal" evidence="1">
    <location>
        <begin position="16"/>
        <end position="255"/>
    </location>
</feature>
<dbReference type="Proteomes" id="UP001589776">
    <property type="component" value="Unassembled WGS sequence"/>
</dbReference>
<proteinExistence type="predicted"/>
<evidence type="ECO:0000259" key="1">
    <source>
        <dbReference type="Pfam" id="PF14498"/>
    </source>
</evidence>
<keyword evidence="3" id="KW-0378">Hydrolase</keyword>
<sequence length="837" mass="93503">MGERMEEPSGDKLVMSYPASWWRNMWREALPSGNGIIGASVFGGVQDETILLNHAGLWHWGRKDELPDVSHVLARTRRLMDERRYLEASWQLANELKELGYETKLASRFPLAAIKLIMPSGEAFRKYSRTLDMDTGEIIVRWEDGPRRFKRRLFVSRADQAVVLELGSEEDAAVAGEISLGLHPSDRWADTPEYKELESTVQTGSSEAYVWYAGANDDGMDFGAVLRVGAEDGEAHAANGAIRFTGARRVLVLVKVFVFGERSTDWARLKPQLDELVKVAYSSDVSGNTDGSASTDGSEGSGYERLLARHVPHHRRLFRSAALELDIRPEEHSLSNERLLLEAYDGEAPAALIRKMWAYGRYLFISGSADDEEASPFGLYGLWGGDYRLVWSHNMANENIQMMYWHAHVGGLGELVPSLFRYYEGLMDDFRDNARKLYGCRGIYIPAGSTPGIGVPNQIVPVILNWIGAAGWLARHYDEHYRFTGDLGFLKRQALPFMLEALQLYEDFLVTEDNGQYKIYPSVSPENTPLNYMPADGKPLAHPMPTTINATMDVAILKELLKHLIEAKQAAGGGSEEIVEWGRMIGRLPDYRINRDGAVSEWIHPDFEDRYAHRHLSHLYPVFPGAEVTRESDPVLFAAFDKAVRLREIGAQSGWSLAHMAAIYARLGDGDAALESLDILSRSCLLPNLFTLHNDWRGMGISMHMPAAPVQLDANLGWVNAVQEMLLQVSPSLVKLLPALPSRLRKGRLAGWRFHTGQVSMNWDLEAGILRAELMAERDTDIVVKLPDWVTSCTMNSERVSPPYVTVRAGKGAPPVVIEACSTSSKAENDIKPLHLS</sequence>
<dbReference type="PANTHER" id="PTHR31084">
    <property type="entry name" value="ALPHA-L-FUCOSIDASE 2"/>
    <property type="match status" value="1"/>
</dbReference>
<gene>
    <name evidence="3" type="ORF">ACFFK0_25510</name>
</gene>
<dbReference type="GO" id="GO:0016787">
    <property type="term" value="F:hydrolase activity"/>
    <property type="evidence" value="ECO:0007669"/>
    <property type="project" value="UniProtKB-KW"/>
</dbReference>
<protein>
    <submittedName>
        <fullName evidence="3">Glycoside hydrolase N-terminal domain-containing protein</fullName>
    </submittedName>
</protein>
<organism evidence="3 4">
    <name type="scientific">Paenibacillus chartarius</name>
    <dbReference type="NCBI Taxonomy" id="747481"/>
    <lineage>
        <taxon>Bacteria</taxon>
        <taxon>Bacillati</taxon>
        <taxon>Bacillota</taxon>
        <taxon>Bacilli</taxon>
        <taxon>Bacillales</taxon>
        <taxon>Paenibacillaceae</taxon>
        <taxon>Paenibacillus</taxon>
    </lineage>
</organism>
<keyword evidence="4" id="KW-1185">Reference proteome</keyword>
<reference evidence="3 4" key="1">
    <citation type="submission" date="2024-09" db="EMBL/GenBank/DDBJ databases">
        <authorList>
            <person name="Sun Q."/>
            <person name="Mori K."/>
        </authorList>
    </citation>
    <scope>NUCLEOTIDE SEQUENCE [LARGE SCALE GENOMIC DNA]</scope>
    <source>
        <strain evidence="3 4">CCM 7759</strain>
    </source>
</reference>
<dbReference type="Pfam" id="PF22124">
    <property type="entry name" value="Glyco_hydro_95_cat"/>
    <property type="match status" value="1"/>
</dbReference>
<dbReference type="PIRSF" id="PIRSF007663">
    <property type="entry name" value="UCP007663"/>
    <property type="match status" value="1"/>
</dbReference>
<comment type="caution">
    <text evidence="3">The sequence shown here is derived from an EMBL/GenBank/DDBJ whole genome shotgun (WGS) entry which is preliminary data.</text>
</comment>
<dbReference type="RefSeq" id="WP_377473258.1">
    <property type="nucleotide sequence ID" value="NZ_JBHLWN010000102.1"/>
</dbReference>
<accession>A0ABV6DSX7</accession>
<dbReference type="PANTHER" id="PTHR31084:SF0">
    <property type="entry name" value="ALPHA-L-FUCOSIDASE 2"/>
    <property type="match status" value="1"/>
</dbReference>
<dbReference type="EMBL" id="JBHLWN010000102">
    <property type="protein sequence ID" value="MFC0215759.1"/>
    <property type="molecule type" value="Genomic_DNA"/>
</dbReference>
<name>A0ABV6DSX7_9BACL</name>
<dbReference type="InterPro" id="IPR027414">
    <property type="entry name" value="GH95_N_dom"/>
</dbReference>
<evidence type="ECO:0000313" key="4">
    <source>
        <dbReference type="Proteomes" id="UP001589776"/>
    </source>
</evidence>
<feature type="domain" description="Glycosyl hydrolase family 95 catalytic" evidence="2">
    <location>
        <begin position="302"/>
        <end position="726"/>
    </location>
</feature>
<dbReference type="SUPFAM" id="SSF48208">
    <property type="entry name" value="Six-hairpin glycosidases"/>
    <property type="match status" value="1"/>
</dbReference>
<dbReference type="Gene3D" id="1.50.10.10">
    <property type="match status" value="1"/>
</dbReference>
<evidence type="ECO:0000259" key="2">
    <source>
        <dbReference type="Pfam" id="PF22124"/>
    </source>
</evidence>
<dbReference type="InterPro" id="IPR054363">
    <property type="entry name" value="GH95_cat"/>
</dbReference>
<dbReference type="InterPro" id="IPR008928">
    <property type="entry name" value="6-hairpin_glycosidase_sf"/>
</dbReference>
<dbReference type="Pfam" id="PF14498">
    <property type="entry name" value="Glyco_hyd_65N_2"/>
    <property type="match status" value="1"/>
</dbReference>
<dbReference type="InterPro" id="IPR016518">
    <property type="entry name" value="Alpha-L-fucosidase"/>
</dbReference>
<evidence type="ECO:0000313" key="3">
    <source>
        <dbReference type="EMBL" id="MFC0215759.1"/>
    </source>
</evidence>
<dbReference type="InterPro" id="IPR012341">
    <property type="entry name" value="6hp_glycosidase-like_sf"/>
</dbReference>